<name>A0A8J2JVH1_9HEXA</name>
<dbReference type="Proteomes" id="UP000708208">
    <property type="component" value="Unassembled WGS sequence"/>
</dbReference>
<reference evidence="1" key="1">
    <citation type="submission" date="2021-06" db="EMBL/GenBank/DDBJ databases">
        <authorList>
            <person name="Hodson N. C."/>
            <person name="Mongue J. A."/>
            <person name="Jaron S. K."/>
        </authorList>
    </citation>
    <scope>NUCLEOTIDE SEQUENCE</scope>
</reference>
<keyword evidence="2" id="KW-1185">Reference proteome</keyword>
<evidence type="ECO:0000313" key="2">
    <source>
        <dbReference type="Proteomes" id="UP000708208"/>
    </source>
</evidence>
<accession>A0A8J2JVH1</accession>
<dbReference type="EMBL" id="CAJVCH010119918">
    <property type="protein sequence ID" value="CAG7725286.1"/>
    <property type="molecule type" value="Genomic_DNA"/>
</dbReference>
<evidence type="ECO:0008006" key="3">
    <source>
        <dbReference type="Google" id="ProtNLM"/>
    </source>
</evidence>
<organism evidence="1 2">
    <name type="scientific">Allacma fusca</name>
    <dbReference type="NCBI Taxonomy" id="39272"/>
    <lineage>
        <taxon>Eukaryota</taxon>
        <taxon>Metazoa</taxon>
        <taxon>Ecdysozoa</taxon>
        <taxon>Arthropoda</taxon>
        <taxon>Hexapoda</taxon>
        <taxon>Collembola</taxon>
        <taxon>Symphypleona</taxon>
        <taxon>Sminthuridae</taxon>
        <taxon>Allacma</taxon>
    </lineage>
</organism>
<dbReference type="AlphaFoldDB" id="A0A8J2JVH1"/>
<evidence type="ECO:0000313" key="1">
    <source>
        <dbReference type="EMBL" id="CAG7725286.1"/>
    </source>
</evidence>
<dbReference type="PANTHER" id="PTHR43191:SF2">
    <property type="entry name" value="RRNA METHYLTRANSFERASE 3, MITOCHONDRIAL"/>
    <property type="match status" value="1"/>
</dbReference>
<proteinExistence type="predicted"/>
<dbReference type="OrthoDB" id="270651at2759"/>
<dbReference type="InterPro" id="IPR051259">
    <property type="entry name" value="rRNA_Methyltransferase"/>
</dbReference>
<gene>
    <name evidence="1" type="ORF">AFUS01_LOCUS14252</name>
</gene>
<dbReference type="GO" id="GO:0003723">
    <property type="term" value="F:RNA binding"/>
    <property type="evidence" value="ECO:0007669"/>
    <property type="project" value="TreeGrafter"/>
</dbReference>
<dbReference type="PANTHER" id="PTHR43191">
    <property type="entry name" value="RRNA METHYLTRANSFERASE 3"/>
    <property type="match status" value="1"/>
</dbReference>
<sequence>MGLRCCDPWDSKVLRSGCGAQFYMPVITNYRLSSLLDNIQYDSGCSDTGEDAVWDGNATENSSAREVVSESSPTITEKSSPSFALLLADSNDSQIDAREPLPIFSYTDADYRTFKKIYLVVGGETEGLSHDILQIAANVKTSIHSRILQPTVARLRIPLLHNMDSLNSSNAFSIIVYEMLRQFQSGKTGVS</sequence>
<protein>
    <recommendedName>
        <fullName evidence="3">tRNA/rRNA methyltransferase SpoU type domain-containing protein</fullName>
    </recommendedName>
</protein>
<comment type="caution">
    <text evidence="1">The sequence shown here is derived from an EMBL/GenBank/DDBJ whole genome shotgun (WGS) entry which is preliminary data.</text>
</comment>